<dbReference type="RefSeq" id="WP_028529938.1">
    <property type="nucleotide sequence ID" value="NZ_CABLBR010000037.1"/>
</dbReference>
<name>A0ABY5VCM4_9FIRM</name>
<keyword evidence="1 4" id="KW-0479">Metal-binding</keyword>
<sequence length="347" mass="37576">MKKMTAAVFKGNGILEIETVDIPDVKEPTEVLVKVKSASICGSDIHGLHVPPGQYIKPGVVMGHEFYGYIEAVGEKAGSFKVGDCVVVNPCVPCGECWECRHDMKNLCMNPYHYGQTGDGGFAEYVVAEAGQLYKLPTDISPDIAPQTEPLACVLSGILMVKPTPVDSVLLYGAGPIGLTFIRVLKMYGIRRLAVCAKGEKRISQAKECGVDIVINSEKESPACVLEREWGGGADVVVDAVGTGRIMEEAIRILNSHGRLLLFGLNFNESAEVPPAVFTRKELKVCGALGKAFTDSITLLQDERLGIDKIVSHRFALKDIKTALELLRNKEACRVIIYPDEADIPSA</sequence>
<keyword evidence="2 4" id="KW-0862">Zinc</keyword>
<dbReference type="InterPro" id="IPR020843">
    <property type="entry name" value="ER"/>
</dbReference>
<dbReference type="Gene3D" id="3.40.50.720">
    <property type="entry name" value="NAD(P)-binding Rossmann-like Domain"/>
    <property type="match status" value="1"/>
</dbReference>
<dbReference type="Pfam" id="PF00107">
    <property type="entry name" value="ADH_zinc_N"/>
    <property type="match status" value="1"/>
</dbReference>
<dbReference type="SUPFAM" id="SSF51735">
    <property type="entry name" value="NAD(P)-binding Rossmann-fold domains"/>
    <property type="match status" value="1"/>
</dbReference>
<proteinExistence type="inferred from homology"/>
<evidence type="ECO:0000259" key="5">
    <source>
        <dbReference type="SMART" id="SM00829"/>
    </source>
</evidence>
<reference evidence="6" key="1">
    <citation type="journal article" date="2022" name="Cell">
        <title>Design, construction, and in vivo augmentation of a complex gut microbiome.</title>
        <authorList>
            <person name="Cheng A.G."/>
            <person name="Ho P.Y."/>
            <person name="Aranda-Diaz A."/>
            <person name="Jain S."/>
            <person name="Yu F.B."/>
            <person name="Meng X."/>
            <person name="Wang M."/>
            <person name="Iakiviak M."/>
            <person name="Nagashima K."/>
            <person name="Zhao A."/>
            <person name="Murugkar P."/>
            <person name="Patil A."/>
            <person name="Atabakhsh K."/>
            <person name="Weakley A."/>
            <person name="Yan J."/>
            <person name="Brumbaugh A.R."/>
            <person name="Higginbottom S."/>
            <person name="Dimas A."/>
            <person name="Shiver A.L."/>
            <person name="Deutschbauer A."/>
            <person name="Neff N."/>
            <person name="Sonnenburg J.L."/>
            <person name="Huang K.C."/>
            <person name="Fischbach M.A."/>
        </authorList>
    </citation>
    <scope>NUCLEOTIDE SEQUENCE</scope>
    <source>
        <strain evidence="6">DSM 19829</strain>
    </source>
</reference>
<dbReference type="PROSITE" id="PS00059">
    <property type="entry name" value="ADH_ZINC"/>
    <property type="match status" value="1"/>
</dbReference>
<feature type="domain" description="Enoyl reductase (ER)" evidence="5">
    <location>
        <begin position="13"/>
        <end position="337"/>
    </location>
</feature>
<keyword evidence="7" id="KW-1185">Reference proteome</keyword>
<dbReference type="InterPro" id="IPR036291">
    <property type="entry name" value="NAD(P)-bd_dom_sf"/>
</dbReference>
<evidence type="ECO:0000256" key="3">
    <source>
        <dbReference type="ARBA" id="ARBA00023002"/>
    </source>
</evidence>
<dbReference type="SMART" id="SM00829">
    <property type="entry name" value="PKS_ER"/>
    <property type="match status" value="1"/>
</dbReference>
<evidence type="ECO:0000256" key="2">
    <source>
        <dbReference type="ARBA" id="ARBA00022833"/>
    </source>
</evidence>
<evidence type="ECO:0000313" key="7">
    <source>
        <dbReference type="Proteomes" id="UP001060164"/>
    </source>
</evidence>
<dbReference type="InterPro" id="IPR013154">
    <property type="entry name" value="ADH-like_N"/>
</dbReference>
<dbReference type="InterPro" id="IPR013149">
    <property type="entry name" value="ADH-like_C"/>
</dbReference>
<accession>A0ABY5VCM4</accession>
<organism evidence="6 7">
    <name type="scientific">Ruminococcus gauvreauii</name>
    <dbReference type="NCBI Taxonomy" id="438033"/>
    <lineage>
        <taxon>Bacteria</taxon>
        <taxon>Bacillati</taxon>
        <taxon>Bacillota</taxon>
        <taxon>Clostridia</taxon>
        <taxon>Eubacteriales</taxon>
        <taxon>Oscillospiraceae</taxon>
        <taxon>Ruminococcus</taxon>
    </lineage>
</organism>
<protein>
    <submittedName>
        <fullName evidence="6">Alcohol dehydrogenase catalytic domain-containing protein</fullName>
    </submittedName>
</protein>
<dbReference type="PANTHER" id="PTHR43401:SF2">
    <property type="entry name" value="L-THREONINE 3-DEHYDROGENASE"/>
    <property type="match status" value="1"/>
</dbReference>
<evidence type="ECO:0000256" key="1">
    <source>
        <dbReference type="ARBA" id="ARBA00022723"/>
    </source>
</evidence>
<dbReference type="Pfam" id="PF08240">
    <property type="entry name" value="ADH_N"/>
    <property type="match status" value="1"/>
</dbReference>
<dbReference type="PANTHER" id="PTHR43401">
    <property type="entry name" value="L-THREONINE 3-DEHYDROGENASE"/>
    <property type="match status" value="1"/>
</dbReference>
<evidence type="ECO:0000256" key="4">
    <source>
        <dbReference type="RuleBase" id="RU361277"/>
    </source>
</evidence>
<dbReference type="Proteomes" id="UP001060164">
    <property type="component" value="Chromosome"/>
</dbReference>
<dbReference type="InterPro" id="IPR050129">
    <property type="entry name" value="Zn_alcohol_dh"/>
</dbReference>
<keyword evidence="3" id="KW-0560">Oxidoreductase</keyword>
<dbReference type="SUPFAM" id="SSF50129">
    <property type="entry name" value="GroES-like"/>
    <property type="match status" value="1"/>
</dbReference>
<gene>
    <name evidence="6" type="ORF">NQ502_12895</name>
</gene>
<comment type="cofactor">
    <cofactor evidence="4">
        <name>Zn(2+)</name>
        <dbReference type="ChEBI" id="CHEBI:29105"/>
    </cofactor>
</comment>
<dbReference type="InterPro" id="IPR002328">
    <property type="entry name" value="ADH_Zn_CS"/>
</dbReference>
<dbReference type="Gene3D" id="3.90.180.10">
    <property type="entry name" value="Medium-chain alcohol dehydrogenases, catalytic domain"/>
    <property type="match status" value="1"/>
</dbReference>
<evidence type="ECO:0000313" key="6">
    <source>
        <dbReference type="EMBL" id="UWP58274.1"/>
    </source>
</evidence>
<dbReference type="InterPro" id="IPR011032">
    <property type="entry name" value="GroES-like_sf"/>
</dbReference>
<comment type="similarity">
    <text evidence="4">Belongs to the zinc-containing alcohol dehydrogenase family.</text>
</comment>
<dbReference type="EMBL" id="CP102290">
    <property type="protein sequence ID" value="UWP58274.1"/>
    <property type="molecule type" value="Genomic_DNA"/>
</dbReference>